<proteinExistence type="predicted"/>
<evidence type="ECO:0000313" key="3">
    <source>
        <dbReference type="Proteomes" id="UP000002365"/>
    </source>
</evidence>
<protein>
    <recommendedName>
        <fullName evidence="4">Major facilitator superfamily (MFS) profile domain-containing protein</fullName>
    </recommendedName>
</protein>
<reference evidence="2 3" key="1">
    <citation type="journal article" date="2011" name="J. Bacteriol.">
        <title>Genome sequences of the biotechnologically important Bacillus megaterium strains QM B1551 and DSM319.</title>
        <authorList>
            <person name="Eppinger M."/>
            <person name="Bunk B."/>
            <person name="Johns M.A."/>
            <person name="Edirisinghe J.N."/>
            <person name="Kutumbaka K.K."/>
            <person name="Koenig S.S."/>
            <person name="Huot Creasy H."/>
            <person name="Rosovitz M.J."/>
            <person name="Riley D.R."/>
            <person name="Daugherty S."/>
            <person name="Martin M."/>
            <person name="Elbourne L.D."/>
            <person name="Paulsen I."/>
            <person name="Biedendieck R."/>
            <person name="Braun C."/>
            <person name="Grayburn S."/>
            <person name="Dhingra S."/>
            <person name="Lukyanchuk V."/>
            <person name="Ball B."/>
            <person name="Ul-Qamar R."/>
            <person name="Seibel J."/>
            <person name="Bremer E."/>
            <person name="Jahn D."/>
            <person name="Ravel J."/>
            <person name="Vary P.S."/>
        </authorList>
    </citation>
    <scope>NUCLEOTIDE SEQUENCE [LARGE SCALE GENOMIC DNA]</scope>
    <source>
        <strain evidence="3">DSM 319 / IMG 1521</strain>
    </source>
</reference>
<dbReference type="KEGG" id="bmd:BMD_3848"/>
<keyword evidence="1" id="KW-0472">Membrane</keyword>
<dbReference type="Proteomes" id="UP000002365">
    <property type="component" value="Chromosome"/>
</dbReference>
<dbReference type="Gene3D" id="1.20.1250.20">
    <property type="entry name" value="MFS general substrate transporter like domains"/>
    <property type="match status" value="1"/>
</dbReference>
<accession>D5DKG2</accession>
<dbReference type="EMBL" id="CP001982">
    <property type="protein sequence ID" value="ADF40681.1"/>
    <property type="molecule type" value="Genomic_DNA"/>
</dbReference>
<evidence type="ECO:0008006" key="4">
    <source>
        <dbReference type="Google" id="ProtNLM"/>
    </source>
</evidence>
<name>D5DKG2_PRIM3</name>
<dbReference type="RefSeq" id="WP_013084531.1">
    <property type="nucleotide sequence ID" value="NC_014103.1"/>
</dbReference>
<keyword evidence="1" id="KW-0812">Transmembrane</keyword>
<keyword evidence="1" id="KW-1133">Transmembrane helix</keyword>
<organism evidence="2 3">
    <name type="scientific">Priestia megaterium (strain DSM 319 / IMG 1521)</name>
    <name type="common">Bacillus megaterium</name>
    <dbReference type="NCBI Taxonomy" id="592022"/>
    <lineage>
        <taxon>Bacteria</taxon>
        <taxon>Bacillati</taxon>
        <taxon>Bacillota</taxon>
        <taxon>Bacilli</taxon>
        <taxon>Bacillales</taxon>
        <taxon>Bacillaceae</taxon>
        <taxon>Priestia</taxon>
    </lineage>
</organism>
<evidence type="ECO:0000313" key="2">
    <source>
        <dbReference type="EMBL" id="ADF40681.1"/>
    </source>
</evidence>
<gene>
    <name evidence="2" type="ordered locus">BMD_3848</name>
</gene>
<feature type="transmembrane region" description="Helical" evidence="1">
    <location>
        <begin position="33"/>
        <end position="52"/>
    </location>
</feature>
<dbReference type="InterPro" id="IPR036259">
    <property type="entry name" value="MFS_trans_sf"/>
</dbReference>
<dbReference type="SUPFAM" id="SSF103473">
    <property type="entry name" value="MFS general substrate transporter"/>
    <property type="match status" value="1"/>
</dbReference>
<dbReference type="HOGENOM" id="CLU_2858408_0_0_9"/>
<evidence type="ECO:0000256" key="1">
    <source>
        <dbReference type="SAM" id="Phobius"/>
    </source>
</evidence>
<dbReference type="AlphaFoldDB" id="D5DKG2"/>
<sequence>MYGFINTLTSAVLLTAPLLGGMLVKLAGAQTTFLTAAIIIGSVGFVSMLMPLRDKRERNIQIDA</sequence>